<evidence type="ECO:0000313" key="2">
    <source>
        <dbReference type="EMBL" id="TYA70047.1"/>
    </source>
</evidence>
<protein>
    <submittedName>
        <fullName evidence="2">DUF1080 domain-containing protein</fullName>
    </submittedName>
</protein>
<evidence type="ECO:0000313" key="3">
    <source>
        <dbReference type="Proteomes" id="UP000323930"/>
    </source>
</evidence>
<dbReference type="Proteomes" id="UP000323930">
    <property type="component" value="Unassembled WGS sequence"/>
</dbReference>
<dbReference type="GO" id="GO:0016787">
    <property type="term" value="F:hydrolase activity"/>
    <property type="evidence" value="ECO:0007669"/>
    <property type="project" value="InterPro"/>
</dbReference>
<gene>
    <name evidence="2" type="ORF">FUA24_22435</name>
</gene>
<dbReference type="EMBL" id="VSDQ01000729">
    <property type="protein sequence ID" value="TYA70047.1"/>
    <property type="molecule type" value="Genomic_DNA"/>
</dbReference>
<dbReference type="Gene3D" id="2.60.120.560">
    <property type="entry name" value="Exo-inulinase, domain 1"/>
    <property type="match status" value="1"/>
</dbReference>
<organism evidence="2 3">
    <name type="scientific">Seonamhaeicola marinus</name>
    <dbReference type="NCBI Taxonomy" id="1912246"/>
    <lineage>
        <taxon>Bacteria</taxon>
        <taxon>Pseudomonadati</taxon>
        <taxon>Bacteroidota</taxon>
        <taxon>Flavobacteriia</taxon>
        <taxon>Flavobacteriales</taxon>
        <taxon>Flavobacteriaceae</taxon>
    </lineage>
</organism>
<dbReference type="InterPro" id="IPR010496">
    <property type="entry name" value="AL/BT2_dom"/>
</dbReference>
<proteinExistence type="predicted"/>
<evidence type="ECO:0000259" key="1">
    <source>
        <dbReference type="Pfam" id="PF06439"/>
    </source>
</evidence>
<dbReference type="AlphaFoldDB" id="A0A5D0HJ16"/>
<dbReference type="OrthoDB" id="259356at2"/>
<keyword evidence="3" id="KW-1185">Reference proteome</keyword>
<dbReference type="RefSeq" id="WP_148545389.1">
    <property type="nucleotide sequence ID" value="NZ_VSDQ01000729.1"/>
</dbReference>
<sequence>MSRQFSLLILFIAIYLNGFSQTSAWHNPFPKNGLNESYSATFKAESASKNTYLFKVKKNRVCVLYDWKGNKAPFGLLTSTKKYSSFNLELEYKWGKRKFEPRLEQKRDAGILFHVHGNILVWPSSLECQIQENDTGDLWVIKGPKVTVKNTDASTKLVDASGKKKYVSSVKYANHEKKGWNKVRVEVRANSSAKFYVNGNLVNEITNFFDAEGNALSNGYIGIQAEGAELTYKNIRIQEL</sequence>
<dbReference type="Pfam" id="PF06439">
    <property type="entry name" value="3keto-disac_hyd"/>
    <property type="match status" value="1"/>
</dbReference>
<comment type="caution">
    <text evidence="2">The sequence shown here is derived from an EMBL/GenBank/DDBJ whole genome shotgun (WGS) entry which is preliminary data.</text>
</comment>
<name>A0A5D0HJ16_9FLAO</name>
<reference evidence="2 3" key="1">
    <citation type="submission" date="2019-08" db="EMBL/GenBank/DDBJ databases">
        <title>Seonamhaeicola sediminis sp. nov., isolated from marine sediment.</title>
        <authorList>
            <person name="Cao W.R."/>
        </authorList>
    </citation>
    <scope>NUCLEOTIDE SEQUENCE [LARGE SCALE GENOMIC DNA]</scope>
    <source>
        <strain evidence="2 3">B011</strain>
    </source>
</reference>
<feature type="domain" description="3-keto-alpha-glucoside-1,2-lyase/3-keto-2-hydroxy-glucal hydratase" evidence="1">
    <location>
        <begin position="48"/>
        <end position="238"/>
    </location>
</feature>
<accession>A0A5D0HJ16</accession>